<organism evidence="2 3">
    <name type="scientific">Coemansia biformis</name>
    <dbReference type="NCBI Taxonomy" id="1286918"/>
    <lineage>
        <taxon>Eukaryota</taxon>
        <taxon>Fungi</taxon>
        <taxon>Fungi incertae sedis</taxon>
        <taxon>Zoopagomycota</taxon>
        <taxon>Kickxellomycotina</taxon>
        <taxon>Kickxellomycetes</taxon>
        <taxon>Kickxellales</taxon>
        <taxon>Kickxellaceae</taxon>
        <taxon>Coemansia</taxon>
    </lineage>
</organism>
<dbReference type="Proteomes" id="UP001143981">
    <property type="component" value="Unassembled WGS sequence"/>
</dbReference>
<keyword evidence="1" id="KW-0812">Transmembrane</keyword>
<evidence type="ECO:0000256" key="1">
    <source>
        <dbReference type="SAM" id="Phobius"/>
    </source>
</evidence>
<evidence type="ECO:0000313" key="2">
    <source>
        <dbReference type="EMBL" id="KAJ1731645.1"/>
    </source>
</evidence>
<dbReference type="Pfam" id="PF13181">
    <property type="entry name" value="TPR_8"/>
    <property type="match status" value="1"/>
</dbReference>
<dbReference type="AlphaFoldDB" id="A0A9W7Y8D2"/>
<evidence type="ECO:0000313" key="3">
    <source>
        <dbReference type="Proteomes" id="UP001143981"/>
    </source>
</evidence>
<dbReference type="OrthoDB" id="10050400at2759"/>
<dbReference type="InterPro" id="IPR011990">
    <property type="entry name" value="TPR-like_helical_dom_sf"/>
</dbReference>
<reference evidence="2" key="1">
    <citation type="submission" date="2022-07" db="EMBL/GenBank/DDBJ databases">
        <title>Phylogenomic reconstructions and comparative analyses of Kickxellomycotina fungi.</title>
        <authorList>
            <person name="Reynolds N.K."/>
            <person name="Stajich J.E."/>
            <person name="Barry K."/>
            <person name="Grigoriev I.V."/>
            <person name="Crous P."/>
            <person name="Smith M.E."/>
        </authorList>
    </citation>
    <scope>NUCLEOTIDE SEQUENCE</scope>
    <source>
        <strain evidence="2">BCRC 34381</strain>
    </source>
</reference>
<keyword evidence="3" id="KW-1185">Reference proteome</keyword>
<dbReference type="Gene3D" id="1.25.40.10">
    <property type="entry name" value="Tetratricopeptide repeat domain"/>
    <property type="match status" value="2"/>
</dbReference>
<proteinExistence type="predicted"/>
<dbReference type="InterPro" id="IPR019734">
    <property type="entry name" value="TPR_rpt"/>
</dbReference>
<name>A0A9W7Y8D2_9FUNG</name>
<keyword evidence="1" id="KW-1133">Transmembrane helix</keyword>
<dbReference type="InterPro" id="IPR040201">
    <property type="entry name" value="Mrg3-like"/>
</dbReference>
<evidence type="ECO:0008006" key="4">
    <source>
        <dbReference type="Google" id="ProtNLM"/>
    </source>
</evidence>
<dbReference type="SUPFAM" id="SSF48452">
    <property type="entry name" value="TPR-like"/>
    <property type="match status" value="1"/>
</dbReference>
<dbReference type="PANTHER" id="PTHR28142:SF1">
    <property type="entry name" value="MITOCHONDRIAL INNER MEMBRANE I-AAA PROTEASE SUPERCOMPLEX SUBUNIT MGR3-RELATED"/>
    <property type="match status" value="1"/>
</dbReference>
<dbReference type="PANTHER" id="PTHR28142">
    <property type="entry name" value="MITOCHONDRIAL INNER MEMBRANE I-AAA PROTEASE SUPERCOMPLEX SUBUNIT MGR3-RELATED"/>
    <property type="match status" value="1"/>
</dbReference>
<comment type="caution">
    <text evidence="2">The sequence shown here is derived from an EMBL/GenBank/DDBJ whole genome shotgun (WGS) entry which is preliminary data.</text>
</comment>
<accession>A0A9W7Y8D2</accession>
<protein>
    <recommendedName>
        <fullName evidence="4">TPR-like protein</fullName>
    </recommendedName>
</protein>
<sequence>MLRTLSSGTASALRTRLRGLPQQRRRAFTLRNIAPGGSSWRTPIVALVLGIGVATVGFTGYSMFFGAGSAYPSEVRTLLREGGMAYLRPADKQDLPKAADCYTRALAVLDQLGESDPRHARDAPHVTGLVARIASVYTDMGDLDRAIDAYRDLLQRILGDAGMRDPKTQVARLMDTGLPAGERQNILRALGCANMLAEAYEARAARSRRRGAVLPGSRSASSADTAEASRWYQWCLQLVMLTYQNHSNHLLLAQGKPPAAAPSFDPATLPRFFSVDIVTSLFYNAATFFASNGQAELAAPLLQRALELLRRGADGSETGACRSSVLMSHLANAAVATADYPAAEQWAIEGLALAKRFPRSTECVNSFVALTYDLGAVYEAAGRRDSARMQFRMALDAATELGDAGAAELSAAALARVPASR</sequence>
<feature type="transmembrane region" description="Helical" evidence="1">
    <location>
        <begin position="44"/>
        <end position="71"/>
    </location>
</feature>
<dbReference type="EMBL" id="JANBOI010000306">
    <property type="protein sequence ID" value="KAJ1731645.1"/>
    <property type="molecule type" value="Genomic_DNA"/>
</dbReference>
<gene>
    <name evidence="2" type="ORF">LPJ61_002431</name>
</gene>
<keyword evidence="1" id="KW-0472">Membrane</keyword>